<feature type="transmembrane region" description="Helical" evidence="1">
    <location>
        <begin position="72"/>
        <end position="92"/>
    </location>
</feature>
<dbReference type="EMBL" id="CP095071">
    <property type="protein sequence ID" value="UOQ83444.1"/>
    <property type="molecule type" value="Genomic_DNA"/>
</dbReference>
<protein>
    <recommendedName>
        <fullName evidence="4">DUF4178 domain-containing protein</fullName>
    </recommendedName>
</protein>
<organism evidence="2 3">
    <name type="scientific">Gracilibacillus salinarum</name>
    <dbReference type="NCBI Taxonomy" id="2932255"/>
    <lineage>
        <taxon>Bacteria</taxon>
        <taxon>Bacillati</taxon>
        <taxon>Bacillota</taxon>
        <taxon>Bacilli</taxon>
        <taxon>Bacillales</taxon>
        <taxon>Bacillaceae</taxon>
        <taxon>Gracilibacillus</taxon>
    </lineage>
</organism>
<gene>
    <name evidence="2" type="ORF">MUN87_11795</name>
</gene>
<accession>A0ABY4GH22</accession>
<dbReference type="RefSeq" id="WP_244740340.1">
    <property type="nucleotide sequence ID" value="NZ_CP095071.1"/>
</dbReference>
<keyword evidence="3" id="KW-1185">Reference proteome</keyword>
<reference evidence="2 3" key="1">
    <citation type="submission" date="2022-04" db="EMBL/GenBank/DDBJ databases">
        <title>Gracilibacillus sp. isolated from saltern.</title>
        <authorList>
            <person name="Won M."/>
            <person name="Lee C.-M."/>
            <person name="Woen H.-Y."/>
            <person name="Kwon S.-W."/>
        </authorList>
    </citation>
    <scope>NUCLEOTIDE SEQUENCE [LARGE SCALE GENOMIC DNA]</scope>
    <source>
        <strain evidence="2 3">SSPM10-3</strain>
    </source>
</reference>
<evidence type="ECO:0000256" key="1">
    <source>
        <dbReference type="SAM" id="Phobius"/>
    </source>
</evidence>
<evidence type="ECO:0000313" key="2">
    <source>
        <dbReference type="EMBL" id="UOQ83444.1"/>
    </source>
</evidence>
<dbReference type="Proteomes" id="UP000831537">
    <property type="component" value="Chromosome"/>
</dbReference>
<proteinExistence type="predicted"/>
<keyword evidence="1" id="KW-1133">Transmembrane helix</keyword>
<feature type="transmembrane region" description="Helical" evidence="1">
    <location>
        <begin position="42"/>
        <end position="60"/>
    </location>
</feature>
<feature type="transmembrane region" description="Helical" evidence="1">
    <location>
        <begin position="21"/>
        <end position="36"/>
    </location>
</feature>
<keyword evidence="1" id="KW-0812">Transmembrane</keyword>
<evidence type="ECO:0008006" key="4">
    <source>
        <dbReference type="Google" id="ProtNLM"/>
    </source>
</evidence>
<keyword evidence="1" id="KW-0472">Membrane</keyword>
<sequence>MFKHHVIEFIFNENKFRLEKFFLLLVLGWAVIYSYTVFRVSLLVPVFILIVTTSVIKLTWYNRKENIKVKVIDWIGIILCFIVLTTAVFLHLKENKVEQAIHNEIEEKAGSESFTIESIDEMKSEENYYVVGYTLECEDTKYMEWYYWRDGELIHNLTRKIEYDNR</sequence>
<evidence type="ECO:0000313" key="3">
    <source>
        <dbReference type="Proteomes" id="UP000831537"/>
    </source>
</evidence>
<name>A0ABY4GH22_9BACI</name>